<dbReference type="AlphaFoldDB" id="A0A0F9PGS1"/>
<name>A0A0F9PGS1_9ZZZZ</name>
<comment type="caution">
    <text evidence="1">The sequence shown here is derived from an EMBL/GenBank/DDBJ whole genome shotgun (WGS) entry which is preliminary data.</text>
</comment>
<reference evidence="1" key="1">
    <citation type="journal article" date="2015" name="Nature">
        <title>Complex archaea that bridge the gap between prokaryotes and eukaryotes.</title>
        <authorList>
            <person name="Spang A."/>
            <person name="Saw J.H."/>
            <person name="Jorgensen S.L."/>
            <person name="Zaremba-Niedzwiedzka K."/>
            <person name="Martijn J."/>
            <person name="Lind A.E."/>
            <person name="van Eijk R."/>
            <person name="Schleper C."/>
            <person name="Guy L."/>
            <person name="Ettema T.J."/>
        </authorList>
    </citation>
    <scope>NUCLEOTIDE SEQUENCE</scope>
</reference>
<sequence length="414" mass="46698">MRKHRFWFIPLILLWMFAFLPRTSWPQMVLGQYEDEAPFRTWNTFGITTARSLAMGETQFTLGSDCAVSLTNPALLTRLPKINFTVNSSFNIAQLYRYSIVNTGPFYTRGNLSLGVIAFDFAGASIRLKKWTLALSIGLIESYHRPSAEDVYDPAGTVLYLLRVDQEGNLRNINLSIARKLFGGLSVGIGLNYAYGFLKKDINEQWDTGSIAITDSKSHKFQGFYVNGGLVWELADKIEVAAVFRMPYVKKSKSESFLNYLSPGGDTDIIIEASSRDEYKQPFVAGIGVSYKFSPKLRAASDFTFYNWSKYRVNYFEEELRRDFKDIIKIGAGIEHLSLRRVFGQEVNIPLRAGLIYDPQPMKEPNSSYYYLSLGTGIHWGKFLFDGAVILGRESGSGNSLTASKIAVSLSFRL</sequence>
<evidence type="ECO:0008006" key="2">
    <source>
        <dbReference type="Google" id="ProtNLM"/>
    </source>
</evidence>
<accession>A0A0F9PGS1</accession>
<dbReference type="EMBL" id="LAZR01002362">
    <property type="protein sequence ID" value="KKN31025.1"/>
    <property type="molecule type" value="Genomic_DNA"/>
</dbReference>
<proteinExistence type="predicted"/>
<protein>
    <recommendedName>
        <fullName evidence="2">DUF5723 domain-containing protein</fullName>
    </recommendedName>
</protein>
<dbReference type="SUPFAM" id="SSF56935">
    <property type="entry name" value="Porins"/>
    <property type="match status" value="1"/>
</dbReference>
<dbReference type="Gene3D" id="2.40.160.60">
    <property type="entry name" value="Outer membrane protein transport protein (OMPP1/FadL/TodX)"/>
    <property type="match status" value="1"/>
</dbReference>
<gene>
    <name evidence="1" type="ORF">LCGC14_0828100</name>
</gene>
<organism evidence="1">
    <name type="scientific">marine sediment metagenome</name>
    <dbReference type="NCBI Taxonomy" id="412755"/>
    <lineage>
        <taxon>unclassified sequences</taxon>
        <taxon>metagenomes</taxon>
        <taxon>ecological metagenomes</taxon>
    </lineage>
</organism>
<evidence type="ECO:0000313" key="1">
    <source>
        <dbReference type="EMBL" id="KKN31025.1"/>
    </source>
</evidence>